<dbReference type="Proteomes" id="UP000196531">
    <property type="component" value="Unassembled WGS sequence"/>
</dbReference>
<organism evidence="1 2">
    <name type="scientific">Halobacteriovorax marinus</name>
    <dbReference type="NCBI Taxonomy" id="97084"/>
    <lineage>
        <taxon>Bacteria</taxon>
        <taxon>Pseudomonadati</taxon>
        <taxon>Bdellovibrionota</taxon>
        <taxon>Bacteriovoracia</taxon>
        <taxon>Bacteriovoracales</taxon>
        <taxon>Halobacteriovoraceae</taxon>
        <taxon>Halobacteriovorax</taxon>
    </lineage>
</organism>
<reference evidence="2" key="1">
    <citation type="journal article" date="2017" name="Proc. Natl. Acad. Sci. U.S.A.">
        <title>Simulation of Deepwater Horizon oil plume reveals substrate specialization within a complex community of hydrocarbon-degraders.</title>
        <authorList>
            <person name="Hu P."/>
            <person name="Dubinsky E.A."/>
            <person name="Probst A.J."/>
            <person name="Wang J."/>
            <person name="Sieber C.M.K."/>
            <person name="Tom L.M."/>
            <person name="Gardinali P."/>
            <person name="Banfield J.F."/>
            <person name="Atlas R.M."/>
            <person name="Andersen G.L."/>
        </authorList>
    </citation>
    <scope>NUCLEOTIDE SEQUENCE [LARGE SCALE GENOMIC DNA]</scope>
</reference>
<proteinExistence type="predicted"/>
<evidence type="ECO:0000313" key="2">
    <source>
        <dbReference type="Proteomes" id="UP000196531"/>
    </source>
</evidence>
<accession>A0A1Y5FAN5</accession>
<sequence>MIPDPFVGSELIPLNQMDKEGELYQSHARKYLGRESLMEEIIPKLNCKWNDVVQFSALDPQKIVNELKKIQPNISLARSKYFKISIDEVHELYSGVIFNKKVGKGRGNFKIDESEVVYLNKENYQEIYEVPELTKIFWKRAIDQGGKLLWFPYIPHILINARVETSDFEVLELTV</sequence>
<name>A0A1Y5FAN5_9BACT</name>
<dbReference type="EMBL" id="MAAO01000004">
    <property type="protein sequence ID" value="OUR98607.1"/>
    <property type="molecule type" value="Genomic_DNA"/>
</dbReference>
<comment type="caution">
    <text evidence="1">The sequence shown here is derived from an EMBL/GenBank/DDBJ whole genome shotgun (WGS) entry which is preliminary data.</text>
</comment>
<protein>
    <submittedName>
        <fullName evidence="1">Uncharacterized protein</fullName>
    </submittedName>
</protein>
<dbReference type="AlphaFoldDB" id="A0A1Y5FAN5"/>
<evidence type="ECO:0000313" key="1">
    <source>
        <dbReference type="EMBL" id="OUR98607.1"/>
    </source>
</evidence>
<gene>
    <name evidence="1" type="ORF">A9Q84_04110</name>
</gene>